<evidence type="ECO:0000256" key="1">
    <source>
        <dbReference type="ARBA" id="ARBA00026013"/>
    </source>
</evidence>
<feature type="non-terminal residue" evidence="3">
    <location>
        <position position="1"/>
    </location>
</feature>
<dbReference type="InterPro" id="IPR000793">
    <property type="entry name" value="ATP_synth_asu_C"/>
</dbReference>
<dbReference type="EMBL" id="JAFKCS010000173">
    <property type="protein sequence ID" value="MBN7822757.1"/>
    <property type="molecule type" value="Genomic_DNA"/>
</dbReference>
<dbReference type="PANTHER" id="PTHR48082:SF2">
    <property type="entry name" value="ATP SYNTHASE SUBUNIT ALPHA, MITOCHONDRIAL"/>
    <property type="match status" value="1"/>
</dbReference>
<comment type="subunit">
    <text evidence="1">F-type ATPases have 2 components, CF(1) - the catalytic core - and CF(0) - the membrane proton channel. CF(1) has five subunits: alpha(3), beta(3), gamma(1), delta(1), epsilon(1). CF(0) has four main subunits: a(1), b(1), b'(1) and c(9-12).</text>
</comment>
<dbReference type="InterPro" id="IPR038376">
    <property type="entry name" value="ATP_synth_asu_C_sf"/>
</dbReference>
<protein>
    <submittedName>
        <fullName evidence="3">F0F1 ATP synthase subunit alpha</fullName>
    </submittedName>
</protein>
<sequence>SDLDDATRAQLEHGERVTELMKQKQYSPLNVARMAVSLFAVEKGFLKDVELKKVLDFESALHAYMDSEYAELMNTINSTGNYNDEIEATLKEALGKFKETQTW</sequence>
<evidence type="ECO:0000313" key="3">
    <source>
        <dbReference type="EMBL" id="MBN7822757.1"/>
    </source>
</evidence>
<dbReference type="Gene3D" id="1.20.150.20">
    <property type="entry name" value="ATP synthase alpha/beta chain, C-terminal domain"/>
    <property type="match status" value="1"/>
</dbReference>
<dbReference type="InterPro" id="IPR005294">
    <property type="entry name" value="ATP_synth_F1_asu"/>
</dbReference>
<accession>A0ABS3D051</accession>
<evidence type="ECO:0000259" key="2">
    <source>
        <dbReference type="Pfam" id="PF00306"/>
    </source>
</evidence>
<name>A0ABS3D051_9ALTE</name>
<proteinExistence type="predicted"/>
<keyword evidence="4" id="KW-1185">Reference proteome</keyword>
<dbReference type="PANTHER" id="PTHR48082">
    <property type="entry name" value="ATP SYNTHASE SUBUNIT ALPHA, MITOCHONDRIAL"/>
    <property type="match status" value="1"/>
</dbReference>
<evidence type="ECO:0000313" key="4">
    <source>
        <dbReference type="Proteomes" id="UP000663992"/>
    </source>
</evidence>
<dbReference type="Pfam" id="PF00306">
    <property type="entry name" value="ATP-synt_ab_C"/>
    <property type="match status" value="1"/>
</dbReference>
<dbReference type="SUPFAM" id="SSF47917">
    <property type="entry name" value="C-terminal domain of alpha and beta subunits of F1 ATP synthase"/>
    <property type="match status" value="1"/>
</dbReference>
<comment type="caution">
    <text evidence="3">The sequence shown here is derived from an EMBL/GenBank/DDBJ whole genome shotgun (WGS) entry which is preliminary data.</text>
</comment>
<dbReference type="CDD" id="cd18113">
    <property type="entry name" value="ATP-synt_F1_alpha_C"/>
    <property type="match status" value="1"/>
</dbReference>
<organism evidence="3 4">
    <name type="scientific">Bowmanella yangjiangensis</name>
    <dbReference type="NCBI Taxonomy" id="2811230"/>
    <lineage>
        <taxon>Bacteria</taxon>
        <taxon>Pseudomonadati</taxon>
        <taxon>Pseudomonadota</taxon>
        <taxon>Gammaproteobacteria</taxon>
        <taxon>Alteromonadales</taxon>
        <taxon>Alteromonadaceae</taxon>
        <taxon>Bowmanella</taxon>
    </lineage>
</organism>
<feature type="domain" description="ATP synthase alpha subunit C-terminal" evidence="2">
    <location>
        <begin position="1"/>
        <end position="97"/>
    </location>
</feature>
<reference evidence="3 4" key="1">
    <citation type="submission" date="2021-03" db="EMBL/GenBank/DDBJ databases">
        <title>novel species isolated from a fishpond in China.</title>
        <authorList>
            <person name="Lu H."/>
            <person name="Cai Z."/>
        </authorList>
    </citation>
    <scope>NUCLEOTIDE SEQUENCE [LARGE SCALE GENOMIC DNA]</scope>
    <source>
        <strain evidence="3 4">Y57</strain>
    </source>
</reference>
<gene>
    <name evidence="3" type="ORF">J0A65_23035</name>
</gene>
<dbReference type="Proteomes" id="UP000663992">
    <property type="component" value="Unassembled WGS sequence"/>
</dbReference>